<name>A0A380TGJ0_9ZZZZ</name>
<organism evidence="2">
    <name type="scientific">metagenome</name>
    <dbReference type="NCBI Taxonomy" id="256318"/>
    <lineage>
        <taxon>unclassified sequences</taxon>
        <taxon>metagenomes</taxon>
    </lineage>
</organism>
<dbReference type="EMBL" id="UIDG01000257">
    <property type="protein sequence ID" value="SUS06799.1"/>
    <property type="molecule type" value="Genomic_DNA"/>
</dbReference>
<gene>
    <name evidence="2" type="ORF">DF3PB_330008</name>
</gene>
<feature type="region of interest" description="Disordered" evidence="1">
    <location>
        <begin position="33"/>
        <end position="66"/>
    </location>
</feature>
<evidence type="ECO:0000313" key="2">
    <source>
        <dbReference type="EMBL" id="SUS06799.1"/>
    </source>
</evidence>
<proteinExistence type="predicted"/>
<sequence>MANALDPNLMTAAERLDEIAAILAAGILRLKARQAAHRPRDRGDLSLAIPARPSRRGRKPKRREKP</sequence>
<evidence type="ECO:0000256" key="1">
    <source>
        <dbReference type="SAM" id="MobiDB-lite"/>
    </source>
</evidence>
<accession>A0A380TGJ0</accession>
<feature type="compositionally biased region" description="Basic residues" evidence="1">
    <location>
        <begin position="53"/>
        <end position="66"/>
    </location>
</feature>
<reference evidence="2" key="1">
    <citation type="submission" date="2018-07" db="EMBL/GenBank/DDBJ databases">
        <authorList>
            <person name="Quirk P.G."/>
            <person name="Krulwich T.A."/>
        </authorList>
    </citation>
    <scope>NUCLEOTIDE SEQUENCE</scope>
</reference>
<protein>
    <submittedName>
        <fullName evidence="2">Uncharacterized protein</fullName>
    </submittedName>
</protein>
<dbReference type="AlphaFoldDB" id="A0A380TGJ0"/>